<feature type="compositionally biased region" description="Basic residues" evidence="1">
    <location>
        <begin position="152"/>
        <end position="161"/>
    </location>
</feature>
<feature type="domain" description="DnaJ homologue subfamily C member 28 conserved" evidence="2">
    <location>
        <begin position="16"/>
        <end position="84"/>
    </location>
</feature>
<evidence type="ECO:0000259" key="2">
    <source>
        <dbReference type="Pfam" id="PF09350"/>
    </source>
</evidence>
<dbReference type="RefSeq" id="WP_230729920.1">
    <property type="nucleotide sequence ID" value="NZ_JAJNDB010000001.1"/>
</dbReference>
<evidence type="ECO:0000313" key="3">
    <source>
        <dbReference type="EMBL" id="MCD2192234.1"/>
    </source>
</evidence>
<name>A0ABS8P5A1_9PSEU</name>
<evidence type="ECO:0000313" key="4">
    <source>
        <dbReference type="Proteomes" id="UP001199469"/>
    </source>
</evidence>
<dbReference type="EMBL" id="JAJNDB010000001">
    <property type="protein sequence ID" value="MCD2192234.1"/>
    <property type="molecule type" value="Genomic_DNA"/>
</dbReference>
<dbReference type="InterPro" id="IPR018961">
    <property type="entry name" value="DnaJ_homolog_subfam-C_membr-28"/>
</dbReference>
<proteinExistence type="predicted"/>
<sequence>MRGDPEAYRRRYESRVDEQIRKAMEAGQFDDLPGAGKPLKLPSQHDENWWIRSKLRTEGVSTDALLPPSLRLRKEIEGLDDAVRDLRDEEAVREVVADLDRRVVDHLRAPSGPAVPIRRPSADAVVARWREARAASRPAPRPAAPPPVERRRWWRRRRPAG</sequence>
<dbReference type="Pfam" id="PF09350">
    <property type="entry name" value="DJC28_CD"/>
    <property type="match status" value="1"/>
</dbReference>
<reference evidence="3 4" key="1">
    <citation type="submission" date="2021-11" db="EMBL/GenBank/DDBJ databases">
        <title>Draft genome sequence of Actinomycetospora sp. SF1 isolated from the rhizosphere soil.</title>
        <authorList>
            <person name="Duangmal K."/>
            <person name="Chantavorakit T."/>
        </authorList>
    </citation>
    <scope>NUCLEOTIDE SEQUENCE [LARGE SCALE GENOMIC DNA]</scope>
    <source>
        <strain evidence="3 4">TBRC 5722</strain>
    </source>
</reference>
<gene>
    <name evidence="3" type="ORF">LQ327_02340</name>
</gene>
<comment type="caution">
    <text evidence="3">The sequence shown here is derived from an EMBL/GenBank/DDBJ whole genome shotgun (WGS) entry which is preliminary data.</text>
</comment>
<protein>
    <submittedName>
        <fullName evidence="3">DUF1992 domain-containing protein</fullName>
    </submittedName>
</protein>
<accession>A0ABS8P5A1</accession>
<keyword evidence="4" id="KW-1185">Reference proteome</keyword>
<evidence type="ECO:0000256" key="1">
    <source>
        <dbReference type="SAM" id="MobiDB-lite"/>
    </source>
</evidence>
<dbReference type="Proteomes" id="UP001199469">
    <property type="component" value="Unassembled WGS sequence"/>
</dbReference>
<feature type="region of interest" description="Disordered" evidence="1">
    <location>
        <begin position="131"/>
        <end position="161"/>
    </location>
</feature>
<organism evidence="3 4">
    <name type="scientific">Actinomycetospora endophytica</name>
    <dbReference type="NCBI Taxonomy" id="2291215"/>
    <lineage>
        <taxon>Bacteria</taxon>
        <taxon>Bacillati</taxon>
        <taxon>Actinomycetota</taxon>
        <taxon>Actinomycetes</taxon>
        <taxon>Pseudonocardiales</taxon>
        <taxon>Pseudonocardiaceae</taxon>
        <taxon>Actinomycetospora</taxon>
    </lineage>
</organism>